<dbReference type="EMBL" id="JASSZA010000005">
    <property type="protein sequence ID" value="KAK2109591.1"/>
    <property type="molecule type" value="Genomic_DNA"/>
</dbReference>
<accession>A0ABQ9VJP8</accession>
<feature type="region of interest" description="Disordered" evidence="1">
    <location>
        <begin position="20"/>
        <end position="102"/>
    </location>
</feature>
<comment type="caution">
    <text evidence="3">The sequence shown here is derived from an EMBL/GenBank/DDBJ whole genome shotgun (WGS) entry which is preliminary data.</text>
</comment>
<feature type="chain" id="PRO_5045557165" evidence="2">
    <location>
        <begin position="18"/>
        <end position="102"/>
    </location>
</feature>
<evidence type="ECO:0000256" key="2">
    <source>
        <dbReference type="SAM" id="SignalP"/>
    </source>
</evidence>
<organism evidence="3 4">
    <name type="scientific">Saguinus oedipus</name>
    <name type="common">Cotton-top tamarin</name>
    <name type="synonym">Oedipomidas oedipus</name>
    <dbReference type="NCBI Taxonomy" id="9490"/>
    <lineage>
        <taxon>Eukaryota</taxon>
        <taxon>Metazoa</taxon>
        <taxon>Chordata</taxon>
        <taxon>Craniata</taxon>
        <taxon>Vertebrata</taxon>
        <taxon>Euteleostomi</taxon>
        <taxon>Mammalia</taxon>
        <taxon>Eutheria</taxon>
        <taxon>Euarchontoglires</taxon>
        <taxon>Primates</taxon>
        <taxon>Haplorrhini</taxon>
        <taxon>Platyrrhini</taxon>
        <taxon>Cebidae</taxon>
        <taxon>Callitrichinae</taxon>
        <taxon>Saguinus</taxon>
    </lineage>
</organism>
<evidence type="ECO:0000256" key="1">
    <source>
        <dbReference type="SAM" id="MobiDB-lite"/>
    </source>
</evidence>
<sequence length="102" mass="11515">MSQHLLLLLPGVHECVGESDAPDVASGKTKWSHAGQSSMGWGKMARSRRREKKNRCFSEEDCRYSPGPGSLPRHRAARLPASWQQSLRRNHRNPRPNPQSCI</sequence>
<evidence type="ECO:0000313" key="3">
    <source>
        <dbReference type="EMBL" id="KAK2109591.1"/>
    </source>
</evidence>
<keyword evidence="4" id="KW-1185">Reference proteome</keyword>
<gene>
    <name evidence="3" type="ORF">P7K49_009337</name>
</gene>
<feature type="compositionally biased region" description="Basic and acidic residues" evidence="1">
    <location>
        <begin position="54"/>
        <end position="63"/>
    </location>
</feature>
<dbReference type="Proteomes" id="UP001266305">
    <property type="component" value="Unassembled WGS sequence"/>
</dbReference>
<name>A0ABQ9VJP8_SAGOE</name>
<reference evidence="3 4" key="1">
    <citation type="submission" date="2023-05" db="EMBL/GenBank/DDBJ databases">
        <title>B98-5 Cell Line De Novo Hybrid Assembly: An Optical Mapping Approach.</title>
        <authorList>
            <person name="Kananen K."/>
            <person name="Auerbach J.A."/>
            <person name="Kautto E."/>
            <person name="Blachly J.S."/>
        </authorList>
    </citation>
    <scope>NUCLEOTIDE SEQUENCE [LARGE SCALE GENOMIC DNA]</scope>
    <source>
        <strain evidence="3">B95-8</strain>
        <tissue evidence="3">Cell line</tissue>
    </source>
</reference>
<evidence type="ECO:0000313" key="4">
    <source>
        <dbReference type="Proteomes" id="UP001266305"/>
    </source>
</evidence>
<proteinExistence type="predicted"/>
<keyword evidence="2" id="KW-0732">Signal</keyword>
<protein>
    <submittedName>
        <fullName evidence="3">Uncharacterized protein</fullName>
    </submittedName>
</protein>
<feature type="signal peptide" evidence="2">
    <location>
        <begin position="1"/>
        <end position="17"/>
    </location>
</feature>